<reference evidence="2" key="1">
    <citation type="journal article" date="2019" name="Int. J. Syst. Evol. Microbiol.">
        <title>The Global Catalogue of Microorganisms (GCM) 10K type strain sequencing project: providing services to taxonomists for standard genome sequencing and annotation.</title>
        <authorList>
            <consortium name="The Broad Institute Genomics Platform"/>
            <consortium name="The Broad Institute Genome Sequencing Center for Infectious Disease"/>
            <person name="Wu L."/>
            <person name="Ma J."/>
        </authorList>
    </citation>
    <scope>NUCLEOTIDE SEQUENCE [LARGE SCALE GENOMIC DNA]</scope>
    <source>
        <strain evidence="2">JCM 17563</strain>
    </source>
</reference>
<dbReference type="Proteomes" id="UP001500235">
    <property type="component" value="Unassembled WGS sequence"/>
</dbReference>
<evidence type="ECO:0000313" key="1">
    <source>
        <dbReference type="EMBL" id="GAA4011531.1"/>
    </source>
</evidence>
<dbReference type="SUPFAM" id="SSF51905">
    <property type="entry name" value="FAD/NAD(P)-binding domain"/>
    <property type="match status" value="1"/>
</dbReference>
<dbReference type="Pfam" id="PF04820">
    <property type="entry name" value="Trp_halogenase"/>
    <property type="match status" value="1"/>
</dbReference>
<gene>
    <name evidence="1" type="ORF">GCM10022280_06420</name>
</gene>
<proteinExistence type="predicted"/>
<accession>A0ABP7SGM1</accession>
<name>A0ABP7SGM1_9SPHN</name>
<dbReference type="InterPro" id="IPR006905">
    <property type="entry name" value="Flavin_halogenase"/>
</dbReference>
<evidence type="ECO:0000313" key="2">
    <source>
        <dbReference type="Proteomes" id="UP001500235"/>
    </source>
</evidence>
<sequence length="499" mass="55413">MRIVIVGGGSAGWMAAAALGRVIGDQWTIELVESDAIGTVGVGEATIPAIRRFNELIGIDEAEFVRRTQGSFKLGIEFVGWHGGEDSRYLHAFGQVGRDLGLIPFHHYWLQARARGAAERLERYSQSGTAAWANRFMREEALPGTPLGSATYAYHFDAGLYAAFLREIAEGLGVVRHEGRISTVHHDGESGHVAVVELEDGRRVAGDLFVDCSGFVSLLLGQTMGVDFVDWSEWLPMDRALAVPCESVEPVTPFTRSTARAAGWQWRIPLQHRIGNGHVYCSDFISDDEAAAVLLANLDGKPLADPRPLRFTTGRRREFWRGNVVALGLSSGFLEPLESTSIHLVQSGLQHLIDLLPNGGIDPVDVAKFNDKLVFEYERIRDFIILHYYANDRDGAFWQRCREMRVPDTLAEKIALFRGNGRIFRTADELFTELGWLQVMVGQGIVPRSHHPLADKPGNANIDLYLAGIRDLVQAKVDRMPDHRAYLNQLSETPTEVFA</sequence>
<keyword evidence="2" id="KW-1185">Reference proteome</keyword>
<organism evidence="1 2">
    <name type="scientific">Sphingomonas swuensis</name>
    <dbReference type="NCBI Taxonomy" id="977800"/>
    <lineage>
        <taxon>Bacteria</taxon>
        <taxon>Pseudomonadati</taxon>
        <taxon>Pseudomonadota</taxon>
        <taxon>Alphaproteobacteria</taxon>
        <taxon>Sphingomonadales</taxon>
        <taxon>Sphingomonadaceae</taxon>
        <taxon>Sphingomonas</taxon>
    </lineage>
</organism>
<dbReference type="EMBL" id="BAABBQ010000001">
    <property type="protein sequence ID" value="GAA4011531.1"/>
    <property type="molecule type" value="Genomic_DNA"/>
</dbReference>
<dbReference type="PIRSF" id="PIRSF011396">
    <property type="entry name" value="Trp_halogenase"/>
    <property type="match status" value="1"/>
</dbReference>
<dbReference type="InterPro" id="IPR050816">
    <property type="entry name" value="Flavin-dep_Halogenase_NPB"/>
</dbReference>
<dbReference type="PANTHER" id="PTHR43747">
    <property type="entry name" value="FAD-BINDING PROTEIN"/>
    <property type="match status" value="1"/>
</dbReference>
<dbReference type="Gene3D" id="3.50.50.60">
    <property type="entry name" value="FAD/NAD(P)-binding domain"/>
    <property type="match status" value="1"/>
</dbReference>
<dbReference type="PANTHER" id="PTHR43747:SF4">
    <property type="entry name" value="FLAVIN-DEPENDENT TRYPTOPHAN HALOGENASE"/>
    <property type="match status" value="1"/>
</dbReference>
<dbReference type="InterPro" id="IPR033856">
    <property type="entry name" value="Trp_halogen"/>
</dbReference>
<dbReference type="RefSeq" id="WP_344705949.1">
    <property type="nucleotide sequence ID" value="NZ_BAABBQ010000001.1"/>
</dbReference>
<protein>
    <submittedName>
        <fullName evidence="1">Tryptophan 7-halogenase</fullName>
    </submittedName>
</protein>
<comment type="caution">
    <text evidence="1">The sequence shown here is derived from an EMBL/GenBank/DDBJ whole genome shotgun (WGS) entry which is preliminary data.</text>
</comment>
<dbReference type="InterPro" id="IPR036188">
    <property type="entry name" value="FAD/NAD-bd_sf"/>
</dbReference>